<dbReference type="PANTHER" id="PTHR11102">
    <property type="entry name" value="SEL-1-LIKE PROTEIN"/>
    <property type="match status" value="1"/>
</dbReference>
<comment type="caution">
    <text evidence="2">The sequence shown here is derived from an EMBL/GenBank/DDBJ whole genome shotgun (WGS) entry which is preliminary data.</text>
</comment>
<dbReference type="InterPro" id="IPR006597">
    <property type="entry name" value="Sel1-like"/>
</dbReference>
<feature type="signal peptide" evidence="1">
    <location>
        <begin position="1"/>
        <end position="22"/>
    </location>
</feature>
<dbReference type="AlphaFoldDB" id="A0AAI9HPQ5"/>
<accession>A0AAI9HPQ5</accession>
<evidence type="ECO:0000256" key="1">
    <source>
        <dbReference type="SAM" id="SignalP"/>
    </source>
</evidence>
<dbReference type="PANTHER" id="PTHR11102:SF160">
    <property type="entry name" value="ERAD-ASSOCIATED E3 UBIQUITIN-PROTEIN LIGASE COMPONENT HRD3"/>
    <property type="match status" value="1"/>
</dbReference>
<proteinExistence type="predicted"/>
<sequence length="287" mass="32153">MKTVITAGLLFAVLFTAAPLQAKQAAIQQTEARALSGNITAQITLADTFRAKQDIVQAKYWYRKAAVQNNPYAQNELGKLILLSDQSVTSLQEAKVWFEKAAVQKYAPGQVNLANVYLHLANLNNRDSKEMVLAHYWFEQAARQNMAVAQYQLGMMFLYAEGAEQDISKARTWFGKAASQGQPDALYQLGVMYYRGKGCERGDCVIARNFYERAAVHSHGPAQFYLAMMYLRGHGVAQDYEKGVALMKTSCDNGEPEACPWVRNLTENEDKFRQIFSGKPSSDQPPR</sequence>
<reference evidence="2" key="1">
    <citation type="submission" date="2024-02" db="EMBL/GenBank/DDBJ databases">
        <authorList>
            <consortium name="Clinical and Environmental Microbiology Branch: Whole genome sequencing antimicrobial resistance pathogens in the healthcare setting"/>
        </authorList>
    </citation>
    <scope>NUCLEOTIDE SEQUENCE</scope>
    <source>
        <strain evidence="2">2023KU-00017</strain>
    </source>
</reference>
<dbReference type="InterPro" id="IPR050767">
    <property type="entry name" value="Sel1_AlgK"/>
</dbReference>
<evidence type="ECO:0000313" key="2">
    <source>
        <dbReference type="EMBL" id="EMO9455474.1"/>
    </source>
</evidence>
<keyword evidence="1" id="KW-0732">Signal</keyword>
<protein>
    <submittedName>
        <fullName evidence="2">Sel1 repeat family protein</fullName>
    </submittedName>
</protein>
<organism evidence="2">
    <name type="scientific">Morganella morganii</name>
    <name type="common">Proteus morganii</name>
    <dbReference type="NCBI Taxonomy" id="582"/>
    <lineage>
        <taxon>Bacteria</taxon>
        <taxon>Pseudomonadati</taxon>
        <taxon>Pseudomonadota</taxon>
        <taxon>Gammaproteobacteria</taxon>
        <taxon>Enterobacterales</taxon>
        <taxon>Morganellaceae</taxon>
        <taxon>Morganella</taxon>
    </lineage>
</organism>
<gene>
    <name evidence="2" type="ORF">PN925_000809</name>
</gene>
<feature type="chain" id="PRO_5042495371" evidence="1">
    <location>
        <begin position="23"/>
        <end position="287"/>
    </location>
</feature>
<name>A0AAI9HPQ5_MORMO</name>
<dbReference type="EMBL" id="ABKJEP030000005">
    <property type="protein sequence ID" value="EMO9455474.1"/>
    <property type="molecule type" value="Genomic_DNA"/>
</dbReference>
<dbReference type="SUPFAM" id="SSF81901">
    <property type="entry name" value="HCP-like"/>
    <property type="match status" value="2"/>
</dbReference>
<dbReference type="InterPro" id="IPR011990">
    <property type="entry name" value="TPR-like_helical_dom_sf"/>
</dbReference>
<dbReference type="Gene3D" id="1.25.40.10">
    <property type="entry name" value="Tetratricopeptide repeat domain"/>
    <property type="match status" value="2"/>
</dbReference>
<dbReference type="Pfam" id="PF08238">
    <property type="entry name" value="Sel1"/>
    <property type="match status" value="6"/>
</dbReference>
<dbReference type="SMART" id="SM00671">
    <property type="entry name" value="SEL1"/>
    <property type="match status" value="6"/>
</dbReference>